<reference evidence="6" key="1">
    <citation type="submission" date="2021-11" db="EMBL/GenBank/DDBJ databases">
        <title>Streptomyces corallinus and Kineosporia corallina sp. nov., two new coral-derived marine actinobacteria.</title>
        <authorList>
            <person name="Buangrab K."/>
            <person name="Sutthacheep M."/>
            <person name="Yeemin T."/>
            <person name="Harunari E."/>
            <person name="Igarashi Y."/>
            <person name="Sripreechasak P."/>
            <person name="Kanchanasin P."/>
            <person name="Tanasupawat S."/>
            <person name="Phongsopitanun W."/>
        </authorList>
    </citation>
    <scope>NUCLEOTIDE SEQUENCE</scope>
    <source>
        <strain evidence="6">JCM 31032</strain>
    </source>
</reference>
<dbReference type="InterPro" id="IPR017853">
    <property type="entry name" value="GH"/>
</dbReference>
<dbReference type="GO" id="GO:0009986">
    <property type="term" value="C:cell surface"/>
    <property type="evidence" value="ECO:0007669"/>
    <property type="project" value="TreeGrafter"/>
</dbReference>
<organism evidence="6 7">
    <name type="scientific">Kineosporia babensis</name>
    <dbReference type="NCBI Taxonomy" id="499548"/>
    <lineage>
        <taxon>Bacteria</taxon>
        <taxon>Bacillati</taxon>
        <taxon>Actinomycetota</taxon>
        <taxon>Actinomycetes</taxon>
        <taxon>Kineosporiales</taxon>
        <taxon>Kineosporiaceae</taxon>
        <taxon>Kineosporia</taxon>
    </lineage>
</organism>
<keyword evidence="7" id="KW-1185">Reference proteome</keyword>
<dbReference type="EMBL" id="JAJOMB010000017">
    <property type="protein sequence ID" value="MCD5314582.1"/>
    <property type="molecule type" value="Genomic_DNA"/>
</dbReference>
<dbReference type="SUPFAM" id="SSF51445">
    <property type="entry name" value="(Trans)glycosidases"/>
    <property type="match status" value="1"/>
</dbReference>
<sequence length="320" mass="35042">MHTWGRVRGVNLGGLLDSREGVEPGWQLRPEHLDAIATAGFDCVRLPVRWWGTSAGALDELVGAVVEQALQRDLAVVLSMHHADGLMTGEPEAAEKLTELWTGLARRFAGVKDPRLAFDLLNEPRDAITPAVWNALLPTVLAAVRAEDASRAVIVGGARMSTLAGLLELEPPADQNLAVTLHYYEPFAFTHQGAHWEEGADAWTGTRWLGGESNARGNGWPGGPHWADAERDRRTVTTDLSRAAAWAQERGLQLLVGEFGAYEKAPWADRVAWTGWVRAECERLGLGWAHWDFATDFGVYDPATQAWRPDLLHALTGAQP</sequence>
<name>A0A9X1NGB4_9ACTN</name>
<dbReference type="PROSITE" id="PS00659">
    <property type="entry name" value="GLYCOSYL_HYDROL_F5"/>
    <property type="match status" value="1"/>
</dbReference>
<comment type="similarity">
    <text evidence="4">Belongs to the glycosyl hydrolase 5 (cellulase A) family.</text>
</comment>
<evidence type="ECO:0000256" key="3">
    <source>
        <dbReference type="ARBA" id="ARBA00023295"/>
    </source>
</evidence>
<evidence type="ECO:0000256" key="1">
    <source>
        <dbReference type="ARBA" id="ARBA00022729"/>
    </source>
</evidence>
<dbReference type="Proteomes" id="UP001138997">
    <property type="component" value="Unassembled WGS sequence"/>
</dbReference>
<dbReference type="Gene3D" id="3.20.20.80">
    <property type="entry name" value="Glycosidases"/>
    <property type="match status" value="1"/>
</dbReference>
<keyword evidence="3 4" id="KW-0326">Glycosidase</keyword>
<evidence type="ECO:0000256" key="2">
    <source>
        <dbReference type="ARBA" id="ARBA00022801"/>
    </source>
</evidence>
<keyword evidence="1" id="KW-0732">Signal</keyword>
<proteinExistence type="inferred from homology"/>
<protein>
    <submittedName>
        <fullName evidence="6">Glycoside hydrolase family 5 protein</fullName>
    </submittedName>
</protein>
<gene>
    <name evidence="6" type="ORF">LR394_27105</name>
</gene>
<dbReference type="GO" id="GO:0009251">
    <property type="term" value="P:glucan catabolic process"/>
    <property type="evidence" value="ECO:0007669"/>
    <property type="project" value="TreeGrafter"/>
</dbReference>
<comment type="caution">
    <text evidence="6">The sequence shown here is derived from an EMBL/GenBank/DDBJ whole genome shotgun (WGS) entry which is preliminary data.</text>
</comment>
<dbReference type="InterPro" id="IPR018087">
    <property type="entry name" value="Glyco_hydro_5_CS"/>
</dbReference>
<dbReference type="RefSeq" id="WP_231447235.1">
    <property type="nucleotide sequence ID" value="NZ_JAJOMB010000017.1"/>
</dbReference>
<dbReference type="GO" id="GO:0008422">
    <property type="term" value="F:beta-glucosidase activity"/>
    <property type="evidence" value="ECO:0007669"/>
    <property type="project" value="TreeGrafter"/>
</dbReference>
<evidence type="ECO:0000313" key="6">
    <source>
        <dbReference type="EMBL" id="MCD5314582.1"/>
    </source>
</evidence>
<evidence type="ECO:0000256" key="4">
    <source>
        <dbReference type="RuleBase" id="RU361153"/>
    </source>
</evidence>
<dbReference type="GO" id="GO:0005576">
    <property type="term" value="C:extracellular region"/>
    <property type="evidence" value="ECO:0007669"/>
    <property type="project" value="TreeGrafter"/>
</dbReference>
<dbReference type="InterPro" id="IPR001547">
    <property type="entry name" value="Glyco_hydro_5"/>
</dbReference>
<dbReference type="InterPro" id="IPR050386">
    <property type="entry name" value="Glycosyl_hydrolase_5"/>
</dbReference>
<dbReference type="PANTHER" id="PTHR31297">
    <property type="entry name" value="GLUCAN ENDO-1,6-BETA-GLUCOSIDASE B"/>
    <property type="match status" value="1"/>
</dbReference>
<evidence type="ECO:0000259" key="5">
    <source>
        <dbReference type="Pfam" id="PF00150"/>
    </source>
</evidence>
<dbReference type="AlphaFoldDB" id="A0A9X1NGB4"/>
<keyword evidence="2 4" id="KW-0378">Hydrolase</keyword>
<feature type="domain" description="Glycoside hydrolase family 5" evidence="5">
    <location>
        <begin position="33"/>
        <end position="293"/>
    </location>
</feature>
<accession>A0A9X1NGB4</accession>
<dbReference type="PANTHER" id="PTHR31297:SF17">
    <property type="entry name" value="ENDOGLUCANASE"/>
    <property type="match status" value="1"/>
</dbReference>
<dbReference type="Pfam" id="PF00150">
    <property type="entry name" value="Cellulase"/>
    <property type="match status" value="1"/>
</dbReference>
<evidence type="ECO:0000313" key="7">
    <source>
        <dbReference type="Proteomes" id="UP001138997"/>
    </source>
</evidence>